<dbReference type="PROSITE" id="PS51891">
    <property type="entry name" value="CENP_V_GFA"/>
    <property type="match status" value="1"/>
</dbReference>
<dbReference type="Proteomes" id="UP000670092">
    <property type="component" value="Unassembled WGS sequence"/>
</dbReference>
<evidence type="ECO:0000256" key="5">
    <source>
        <dbReference type="SAM" id="MobiDB-lite"/>
    </source>
</evidence>
<accession>A0A8H7YUG2</accession>
<protein>
    <submittedName>
        <fullName evidence="7">Glutathione-dependent formaldehyde-activating</fullName>
    </submittedName>
</protein>
<reference evidence="7 8" key="1">
    <citation type="submission" date="2021-01" db="EMBL/GenBank/DDBJ databases">
        <title>Chromosome-level genome assembly of a human fungal pathogen reveals clustering of transcriptionally co-regulated genes.</title>
        <authorList>
            <person name="Voorhies M."/>
            <person name="Cohen S."/>
            <person name="Shea T.P."/>
            <person name="Petrus S."/>
            <person name="Munoz J.F."/>
            <person name="Poplawski S."/>
            <person name="Goldman W.E."/>
            <person name="Michael T."/>
            <person name="Cuomo C.A."/>
            <person name="Sil A."/>
            <person name="Beyhan S."/>
        </authorList>
    </citation>
    <scope>NUCLEOTIDE SEQUENCE [LARGE SCALE GENOMIC DNA]</scope>
    <source>
        <strain evidence="7 8">G184AR</strain>
    </source>
</reference>
<dbReference type="GO" id="GO:0016846">
    <property type="term" value="F:carbon-sulfur lyase activity"/>
    <property type="evidence" value="ECO:0007669"/>
    <property type="project" value="InterPro"/>
</dbReference>
<evidence type="ECO:0000256" key="4">
    <source>
        <dbReference type="ARBA" id="ARBA00023239"/>
    </source>
</evidence>
<dbReference type="Pfam" id="PF04828">
    <property type="entry name" value="GFA"/>
    <property type="match status" value="1"/>
</dbReference>
<dbReference type="EMBL" id="JAEVHI010000003">
    <property type="protein sequence ID" value="KAG5296352.1"/>
    <property type="molecule type" value="Genomic_DNA"/>
</dbReference>
<evidence type="ECO:0000313" key="8">
    <source>
        <dbReference type="Proteomes" id="UP000670092"/>
    </source>
</evidence>
<evidence type="ECO:0000259" key="6">
    <source>
        <dbReference type="PROSITE" id="PS51891"/>
    </source>
</evidence>
<dbReference type="GO" id="GO:0046872">
    <property type="term" value="F:metal ion binding"/>
    <property type="evidence" value="ECO:0007669"/>
    <property type="project" value="UniProtKB-KW"/>
</dbReference>
<dbReference type="PANTHER" id="PTHR33337:SF33">
    <property type="entry name" value="CENP-V_GFA DOMAIN-CONTAINING PROTEIN"/>
    <property type="match status" value="1"/>
</dbReference>
<name>A0A8H7YUG2_AJECA</name>
<comment type="similarity">
    <text evidence="1">Belongs to the Gfa family.</text>
</comment>
<dbReference type="InterPro" id="IPR011057">
    <property type="entry name" value="Mss4-like_sf"/>
</dbReference>
<comment type="caution">
    <text evidence="7">The sequence shown here is derived from an EMBL/GenBank/DDBJ whole genome shotgun (WGS) entry which is preliminary data.</text>
</comment>
<dbReference type="Gene3D" id="3.90.1590.10">
    <property type="entry name" value="glutathione-dependent formaldehyde- activating enzyme (gfa)"/>
    <property type="match status" value="1"/>
</dbReference>
<evidence type="ECO:0000256" key="1">
    <source>
        <dbReference type="ARBA" id="ARBA00005495"/>
    </source>
</evidence>
<proteinExistence type="inferred from homology"/>
<dbReference type="PANTHER" id="PTHR33337">
    <property type="entry name" value="GFA DOMAIN-CONTAINING PROTEIN"/>
    <property type="match status" value="1"/>
</dbReference>
<dbReference type="InterPro" id="IPR006913">
    <property type="entry name" value="CENP-V/GFA"/>
</dbReference>
<dbReference type="VEuPathDB" id="FungiDB:I7I52_06979"/>
<keyword evidence="4" id="KW-0456">Lyase</keyword>
<feature type="region of interest" description="Disordered" evidence="5">
    <location>
        <begin position="160"/>
        <end position="180"/>
    </location>
</feature>
<keyword evidence="2" id="KW-0479">Metal-binding</keyword>
<evidence type="ECO:0000313" key="7">
    <source>
        <dbReference type="EMBL" id="KAG5296352.1"/>
    </source>
</evidence>
<evidence type="ECO:0000256" key="3">
    <source>
        <dbReference type="ARBA" id="ARBA00022833"/>
    </source>
</evidence>
<keyword evidence="3" id="KW-0862">Zinc</keyword>
<dbReference type="OrthoDB" id="9985472at2759"/>
<organism evidence="7 8">
    <name type="scientific">Ajellomyces capsulatus</name>
    <name type="common">Darling's disease fungus</name>
    <name type="synonym">Histoplasma capsulatum</name>
    <dbReference type="NCBI Taxonomy" id="5037"/>
    <lineage>
        <taxon>Eukaryota</taxon>
        <taxon>Fungi</taxon>
        <taxon>Dikarya</taxon>
        <taxon>Ascomycota</taxon>
        <taxon>Pezizomycotina</taxon>
        <taxon>Eurotiomycetes</taxon>
        <taxon>Eurotiomycetidae</taxon>
        <taxon>Onygenales</taxon>
        <taxon>Ajellomycetaceae</taxon>
        <taxon>Histoplasma</taxon>
    </lineage>
</organism>
<evidence type="ECO:0000256" key="2">
    <source>
        <dbReference type="ARBA" id="ARBA00022723"/>
    </source>
</evidence>
<gene>
    <name evidence="7" type="ORF">I7I52_06979</name>
</gene>
<dbReference type="SUPFAM" id="SSF51316">
    <property type="entry name" value="Mss4-like"/>
    <property type="match status" value="1"/>
</dbReference>
<sequence>MISQEAQYPLEGGCDCKAVRYQIQTAPLFVHCCHCTWCQRETGSAFAINILIEADRVTLLQEEKNDPELEVVNAPSQSGAGQKISRCKKCHVAVWSTYGGLGPVVRLVRAGTLDQASLVSPDVHIYTNTKVPWLTFPDSVPVFEAFYGLEQEWPEESLARKKAFMPPVEEDKRQSASRKQ</sequence>
<dbReference type="AlphaFoldDB" id="A0A8H7YUG2"/>
<feature type="domain" description="CENP-V/GFA" evidence="6">
    <location>
        <begin position="10"/>
        <end position="127"/>
    </location>
</feature>